<reference evidence="2 3" key="1">
    <citation type="journal article" date="2020" name="Microb. Ecol.">
        <title>Ecogenomics of the Marine Benthic Filamentous Cyanobacterium Adonisia.</title>
        <authorList>
            <person name="Walter J.M."/>
            <person name="Coutinho F.H."/>
            <person name="Leomil L."/>
            <person name="Hargreaves P.I."/>
            <person name="Campeao M.E."/>
            <person name="Vieira V.V."/>
            <person name="Silva B.S."/>
            <person name="Fistarol G.O."/>
            <person name="Salomon P.S."/>
            <person name="Sawabe T."/>
            <person name="Mino S."/>
            <person name="Hosokawa M."/>
            <person name="Miyashita H."/>
            <person name="Maruyama F."/>
            <person name="van Verk M.C."/>
            <person name="Dutilh B.E."/>
            <person name="Thompson C.C."/>
            <person name="Thompson F.L."/>
        </authorList>
    </citation>
    <scope>NUCLEOTIDE SEQUENCE [LARGE SCALE GENOMIC DNA]</scope>
    <source>
        <strain evidence="2 3">CCMR0081</strain>
    </source>
</reference>
<sequence length="201" mass="22530">MALKQLIRLGLVGLAMSAAAVVGVNVPTLAQQDIYDSDGLNIIGGVESRYRLNYSLNNNTRRNTRASYRLEVKGDKIDSAVSALVVTVPEAFSRHRGRIDLDRIKVRYGRIDDVGEEIAVDEVLWDDRVFSGANDLSDDLDKIEIYLAEDIPANTSFVIDFEKVRNPNRALMQRVNLQVIPRGNDLATYIGTWEMLIAYQD</sequence>
<evidence type="ECO:0000313" key="2">
    <source>
        <dbReference type="EMBL" id="NEZ54717.1"/>
    </source>
</evidence>
<protein>
    <submittedName>
        <fullName evidence="2">DUF2808 domain-containing protein</fullName>
    </submittedName>
</protein>
<name>A0A6M0REP6_9CYAN</name>
<proteinExistence type="predicted"/>
<dbReference type="EMBL" id="QXHD01000003">
    <property type="protein sequence ID" value="NEZ54717.1"/>
    <property type="molecule type" value="Genomic_DNA"/>
</dbReference>
<dbReference type="Pfam" id="PF10989">
    <property type="entry name" value="DUF2808"/>
    <property type="match status" value="1"/>
</dbReference>
<feature type="signal peptide" evidence="1">
    <location>
        <begin position="1"/>
        <end position="20"/>
    </location>
</feature>
<organism evidence="2 3">
    <name type="scientific">Adonisia turfae CCMR0081</name>
    <dbReference type="NCBI Taxonomy" id="2292702"/>
    <lineage>
        <taxon>Bacteria</taxon>
        <taxon>Bacillati</taxon>
        <taxon>Cyanobacteriota</taxon>
        <taxon>Adonisia</taxon>
        <taxon>Adonisia turfae</taxon>
    </lineage>
</organism>
<dbReference type="RefSeq" id="WP_163696374.1">
    <property type="nucleotide sequence ID" value="NZ_QXHD01000003.1"/>
</dbReference>
<dbReference type="InterPro" id="IPR021256">
    <property type="entry name" value="DUF2808"/>
</dbReference>
<evidence type="ECO:0000313" key="3">
    <source>
        <dbReference type="Proteomes" id="UP000481033"/>
    </source>
</evidence>
<feature type="chain" id="PRO_5026814468" evidence="1">
    <location>
        <begin position="21"/>
        <end position="201"/>
    </location>
</feature>
<gene>
    <name evidence="2" type="ORF">DXZ20_03210</name>
</gene>
<accession>A0A6M0REP6</accession>
<keyword evidence="1" id="KW-0732">Signal</keyword>
<comment type="caution">
    <text evidence="2">The sequence shown here is derived from an EMBL/GenBank/DDBJ whole genome shotgun (WGS) entry which is preliminary data.</text>
</comment>
<dbReference type="AlphaFoldDB" id="A0A6M0REP6"/>
<evidence type="ECO:0000256" key="1">
    <source>
        <dbReference type="SAM" id="SignalP"/>
    </source>
</evidence>
<dbReference type="Proteomes" id="UP000481033">
    <property type="component" value="Unassembled WGS sequence"/>
</dbReference>
<keyword evidence="3" id="KW-1185">Reference proteome</keyword>